<feature type="region of interest" description="Disordered" evidence="1">
    <location>
        <begin position="108"/>
        <end position="197"/>
    </location>
</feature>
<keyword evidence="5" id="KW-1185">Reference proteome</keyword>
<organism evidence="4 5">
    <name type="scientific">Marasmius tenuissimus</name>
    <dbReference type="NCBI Taxonomy" id="585030"/>
    <lineage>
        <taxon>Eukaryota</taxon>
        <taxon>Fungi</taxon>
        <taxon>Dikarya</taxon>
        <taxon>Basidiomycota</taxon>
        <taxon>Agaricomycotina</taxon>
        <taxon>Agaricomycetes</taxon>
        <taxon>Agaricomycetidae</taxon>
        <taxon>Agaricales</taxon>
        <taxon>Marasmiineae</taxon>
        <taxon>Marasmiaceae</taxon>
        <taxon>Marasmius</taxon>
    </lineage>
</organism>
<evidence type="ECO:0000256" key="3">
    <source>
        <dbReference type="SAM" id="SignalP"/>
    </source>
</evidence>
<feature type="compositionally biased region" description="Low complexity" evidence="1">
    <location>
        <begin position="115"/>
        <end position="130"/>
    </location>
</feature>
<accession>A0ABR2Z5P1</accession>
<proteinExistence type="predicted"/>
<feature type="compositionally biased region" description="Polar residues" evidence="1">
    <location>
        <begin position="131"/>
        <end position="141"/>
    </location>
</feature>
<feature type="region of interest" description="Disordered" evidence="1">
    <location>
        <begin position="244"/>
        <end position="288"/>
    </location>
</feature>
<feature type="compositionally biased region" description="Polar residues" evidence="1">
    <location>
        <begin position="173"/>
        <end position="193"/>
    </location>
</feature>
<evidence type="ECO:0000313" key="5">
    <source>
        <dbReference type="Proteomes" id="UP001437256"/>
    </source>
</evidence>
<keyword evidence="2" id="KW-0472">Membrane</keyword>
<keyword evidence="3" id="KW-0732">Signal</keyword>
<name>A0ABR2Z5P1_9AGAR</name>
<keyword evidence="2" id="KW-1133">Transmembrane helix</keyword>
<keyword evidence="2" id="KW-0812">Transmembrane</keyword>
<feature type="compositionally biased region" description="Polar residues" evidence="1">
    <location>
        <begin position="256"/>
        <end position="276"/>
    </location>
</feature>
<feature type="region of interest" description="Disordered" evidence="1">
    <location>
        <begin position="348"/>
        <end position="367"/>
    </location>
</feature>
<evidence type="ECO:0000256" key="2">
    <source>
        <dbReference type="SAM" id="Phobius"/>
    </source>
</evidence>
<feature type="chain" id="PRO_5047128855" description="Transmembrane protein" evidence="3">
    <location>
        <begin position="22"/>
        <end position="367"/>
    </location>
</feature>
<feature type="transmembrane region" description="Helical" evidence="2">
    <location>
        <begin position="202"/>
        <end position="228"/>
    </location>
</feature>
<evidence type="ECO:0000313" key="4">
    <source>
        <dbReference type="EMBL" id="KAL0056831.1"/>
    </source>
</evidence>
<feature type="signal peptide" evidence="3">
    <location>
        <begin position="1"/>
        <end position="21"/>
    </location>
</feature>
<evidence type="ECO:0008006" key="6">
    <source>
        <dbReference type="Google" id="ProtNLM"/>
    </source>
</evidence>
<dbReference type="Proteomes" id="UP001437256">
    <property type="component" value="Unassembled WGS sequence"/>
</dbReference>
<feature type="compositionally biased region" description="Low complexity" evidence="1">
    <location>
        <begin position="161"/>
        <end position="172"/>
    </location>
</feature>
<comment type="caution">
    <text evidence="4">The sequence shown here is derived from an EMBL/GenBank/DDBJ whole genome shotgun (WGS) entry which is preliminary data.</text>
</comment>
<evidence type="ECO:0000256" key="1">
    <source>
        <dbReference type="SAM" id="MobiDB-lite"/>
    </source>
</evidence>
<reference evidence="4 5" key="1">
    <citation type="submission" date="2024-05" db="EMBL/GenBank/DDBJ databases">
        <title>A draft genome resource for the thread blight pathogen Marasmius tenuissimus strain MS-2.</title>
        <authorList>
            <person name="Yulfo-Soto G.E."/>
            <person name="Baruah I.K."/>
            <person name="Amoako-Attah I."/>
            <person name="Bukari Y."/>
            <person name="Meinhardt L.W."/>
            <person name="Bailey B.A."/>
            <person name="Cohen S.P."/>
        </authorList>
    </citation>
    <scope>NUCLEOTIDE SEQUENCE [LARGE SCALE GENOMIC DNA]</scope>
    <source>
        <strain evidence="4 5">MS-2</strain>
    </source>
</reference>
<protein>
    <recommendedName>
        <fullName evidence="6">Transmembrane protein</fullName>
    </recommendedName>
</protein>
<dbReference type="EMBL" id="JBBXMP010000901">
    <property type="protein sequence ID" value="KAL0056831.1"/>
    <property type="molecule type" value="Genomic_DNA"/>
</dbReference>
<gene>
    <name evidence="4" type="ORF">AAF712_016556</name>
</gene>
<sequence>MTLPEVLGIFLTLWLVLPVAGGITISAFKPETKPKPGSKIVASWSRDPFKDPRTFEFGWIEIGTNATHIHLTGSTINITETTTVGSMEVTYPFESGGPLFINDQEIDVESPTGGTITSSESSAFATTTSERLQATSETSLSGHDDPSQTDDLSGPSIHLTSSQSSAMSTSVSNAPLPSETQCTMSESQPSDVSQTHHSDPLAVVPVVAGTIGGVLMIVMVAFAARCYLRERRSGMQTRGINPFLTHESENRGILTDTDSTGVQQRSGRPGTNQANIDRSPDTELGPPPPVILEYTEDTSSATAITAAVRSSLEGPSIARAAPYRQELRVFTTDELAAELKQRLWEEGRWELDESLPGYPESDQGTSQ</sequence>